<name>A0A2W5QM61_9SPHN</name>
<organism evidence="1 2">
    <name type="scientific">Novosphingobium pentaromativorans</name>
    <dbReference type="NCBI Taxonomy" id="205844"/>
    <lineage>
        <taxon>Bacteria</taxon>
        <taxon>Pseudomonadati</taxon>
        <taxon>Pseudomonadota</taxon>
        <taxon>Alphaproteobacteria</taxon>
        <taxon>Sphingomonadales</taxon>
        <taxon>Sphingomonadaceae</taxon>
        <taxon>Novosphingobium</taxon>
    </lineage>
</organism>
<proteinExistence type="predicted"/>
<dbReference type="GO" id="GO:0003677">
    <property type="term" value="F:DNA binding"/>
    <property type="evidence" value="ECO:0007669"/>
    <property type="project" value="InterPro"/>
</dbReference>
<reference evidence="1 2" key="1">
    <citation type="submission" date="2017-08" db="EMBL/GenBank/DDBJ databases">
        <title>Infants hospitalized years apart are colonized by the same room-sourced microbial strains.</title>
        <authorList>
            <person name="Brooks B."/>
            <person name="Olm M.R."/>
            <person name="Firek B.A."/>
            <person name="Baker R."/>
            <person name="Thomas B.C."/>
            <person name="Morowitz M.J."/>
            <person name="Banfield J.F."/>
        </authorList>
    </citation>
    <scope>NUCLEOTIDE SEQUENCE [LARGE SCALE GENOMIC DNA]</scope>
    <source>
        <strain evidence="1">S2_005_002_R2_33</strain>
    </source>
</reference>
<dbReference type="EMBL" id="QFPX01000005">
    <property type="protein sequence ID" value="PZQ55743.1"/>
    <property type="molecule type" value="Genomic_DNA"/>
</dbReference>
<accession>A0A2W5QM61</accession>
<evidence type="ECO:0008006" key="3">
    <source>
        <dbReference type="Google" id="ProtNLM"/>
    </source>
</evidence>
<dbReference type="Proteomes" id="UP000249082">
    <property type="component" value="Unassembled WGS sequence"/>
</dbReference>
<evidence type="ECO:0000313" key="2">
    <source>
        <dbReference type="Proteomes" id="UP000249082"/>
    </source>
</evidence>
<protein>
    <recommendedName>
        <fullName evidence="3">HTH cro/C1-type domain-containing protein</fullName>
    </recommendedName>
</protein>
<dbReference type="AlphaFoldDB" id="A0A2W5QM61"/>
<sequence>MTLDAYLKSGAITPAELARKTGLSAVSIGRILFGEQNASHAAIKAIVKATKGKVTAHDIVFGAPRDQSEKRRAAA</sequence>
<evidence type="ECO:0000313" key="1">
    <source>
        <dbReference type="EMBL" id="PZQ55743.1"/>
    </source>
</evidence>
<gene>
    <name evidence="1" type="ORF">DI555_06875</name>
</gene>
<dbReference type="SUPFAM" id="SSF47413">
    <property type="entry name" value="lambda repressor-like DNA-binding domains"/>
    <property type="match status" value="1"/>
</dbReference>
<dbReference type="InterPro" id="IPR010982">
    <property type="entry name" value="Lambda_DNA-bd_dom_sf"/>
</dbReference>
<comment type="caution">
    <text evidence="1">The sequence shown here is derived from an EMBL/GenBank/DDBJ whole genome shotgun (WGS) entry which is preliminary data.</text>
</comment>